<dbReference type="GO" id="GO:0001139">
    <property type="term" value="F:RNA polymerase II complex recruiting activity"/>
    <property type="evidence" value="ECO:0007669"/>
    <property type="project" value="EnsemblFungi"/>
</dbReference>
<dbReference type="GO" id="GO:0001113">
    <property type="term" value="P:transcription open complex formation at RNA polymerase II promoter"/>
    <property type="evidence" value="ECO:0007669"/>
    <property type="project" value="EnsemblFungi"/>
</dbReference>
<dbReference type="PANTHER" id="PTHR11618:SF13">
    <property type="entry name" value="TRANSCRIPTION INITIATION FACTOR IIB"/>
    <property type="match status" value="1"/>
</dbReference>
<dbReference type="GO" id="GO:0001174">
    <property type="term" value="P:transcriptional start site selection at RNA polymerase II promoter"/>
    <property type="evidence" value="ECO:0007669"/>
    <property type="project" value="EnsemblFungi"/>
</dbReference>
<dbReference type="PROSITE" id="PS00782">
    <property type="entry name" value="TFIIB"/>
    <property type="match status" value="2"/>
</dbReference>
<evidence type="ECO:0000256" key="9">
    <source>
        <dbReference type="ARBA" id="ARBA00023163"/>
    </source>
</evidence>
<comment type="subcellular location">
    <subcellularLocation>
        <location evidence="1">Nucleus</location>
    </subcellularLocation>
</comment>
<dbReference type="InterPro" id="IPR013137">
    <property type="entry name" value="Znf_TFIIB"/>
</dbReference>
<gene>
    <name evidence="17" type="ORF">B0I71DRAFT_28024</name>
    <name evidence="16" type="ORF">YALI1_C03582g</name>
</gene>
<dbReference type="Pfam" id="PF08271">
    <property type="entry name" value="Zn_Ribbon_TF"/>
    <property type="match status" value="1"/>
</dbReference>
<dbReference type="GeneID" id="2909088"/>
<dbReference type="RefSeq" id="XP_501365.1">
    <property type="nucleotide sequence ID" value="XM_501365.1"/>
</dbReference>
<evidence type="ECO:0000256" key="7">
    <source>
        <dbReference type="ARBA" id="ARBA00022833"/>
    </source>
</evidence>
<evidence type="ECO:0000313" key="17">
    <source>
        <dbReference type="EMBL" id="RDW26921.1"/>
    </source>
</evidence>
<sequence>MSFQQNLNVTLMCPECKILPPDIVERFAEGDMVCGQCGLVLSDRVVDTRSEWRTFSNDDQGSDDPSRVGDAMNPLLEGSQLNTIISFGAPGSSVGRDLNRTQSRSLQDKKDAALSAVYAKISQICDGISLPRVVSDAAKEVYKLVHDDKRLRGKTPDAIIATVIFIACRHANVQRTFQEIGALTNVSKKEIRRTLELMKRLLEGTNIQAFRSTQTNPGALMPRYCSHLGLNSQVANLAEDIVKRAKEIGTLDGRSPISVAAAAIYMAAALYGNDMSAQRVSEKTGVSDGTIKTSYKHLYEAREKLVSKQLLDSGKVSFETLPKV</sequence>
<reference evidence="16 18" key="1">
    <citation type="journal article" date="2016" name="PLoS ONE">
        <title>Sequence Assembly of Yarrowia lipolytica Strain W29/CLIB89 Shows Transposable Element Diversity.</title>
        <authorList>
            <person name="Magnan C."/>
            <person name="Yu J."/>
            <person name="Chang I."/>
            <person name="Jahn E."/>
            <person name="Kanomata Y."/>
            <person name="Wu J."/>
            <person name="Zeller M."/>
            <person name="Oakes M."/>
            <person name="Baldi P."/>
            <person name="Sandmeyer S."/>
        </authorList>
    </citation>
    <scope>NUCLEOTIDE SEQUENCE [LARGE SCALE GENOMIC DNA]</scope>
    <source>
        <strain evidence="16">CLIB89</strain>
        <strain evidence="18">CLIB89(W29)</strain>
    </source>
</reference>
<evidence type="ECO:0000256" key="11">
    <source>
        <dbReference type="ARBA" id="ARBA00031706"/>
    </source>
</evidence>
<dbReference type="GO" id="GO:0005634">
    <property type="term" value="C:nucleus"/>
    <property type="evidence" value="ECO:0007669"/>
    <property type="project" value="UniProtKB-SubCell"/>
</dbReference>
<dbReference type="SUPFAM" id="SSF57783">
    <property type="entry name" value="Zinc beta-ribbon"/>
    <property type="match status" value="1"/>
</dbReference>
<dbReference type="Proteomes" id="UP000182444">
    <property type="component" value="Chromosome 1C"/>
</dbReference>
<dbReference type="SUPFAM" id="SSF47954">
    <property type="entry name" value="Cyclin-like"/>
    <property type="match status" value="2"/>
</dbReference>
<name>A0A1H6PJY1_YARLL</name>
<keyword evidence="7" id="KW-0862">Zinc</keyword>
<evidence type="ECO:0000256" key="13">
    <source>
        <dbReference type="ARBA" id="ARBA00066213"/>
    </source>
</evidence>
<accession>A0A1H6PJY1</accession>
<dbReference type="Pfam" id="PF00382">
    <property type="entry name" value="TFIIB"/>
    <property type="match status" value="2"/>
</dbReference>
<feature type="domain" description="TFIIB-type" evidence="15">
    <location>
        <begin position="9"/>
        <end position="42"/>
    </location>
</feature>
<keyword evidence="5" id="KW-0677">Repeat</keyword>
<dbReference type="InterPro" id="IPR013150">
    <property type="entry name" value="TFIIB_cyclin"/>
</dbReference>
<dbReference type="GO" id="GO:0097550">
    <property type="term" value="C:transcription preinitiation complex"/>
    <property type="evidence" value="ECO:0007669"/>
    <property type="project" value="EnsemblFungi"/>
</dbReference>
<dbReference type="PROSITE" id="PS51134">
    <property type="entry name" value="ZF_TFIIB"/>
    <property type="match status" value="1"/>
</dbReference>
<keyword evidence="9" id="KW-0804">Transcription</keyword>
<evidence type="ECO:0000256" key="14">
    <source>
        <dbReference type="PROSITE-ProRule" id="PRU00469"/>
    </source>
</evidence>
<dbReference type="VEuPathDB" id="FungiDB:YALI1_C03582g"/>
<evidence type="ECO:0000256" key="3">
    <source>
        <dbReference type="ARBA" id="ARBA00013932"/>
    </source>
</evidence>
<reference evidence="17 19" key="2">
    <citation type="submission" date="2018-07" db="EMBL/GenBank/DDBJ databases">
        <title>Draft Genome Assemblies for Five Robust Yarrowia lipolytica Strains Exhibiting High Lipid Production and Pentose Sugar Utilization and Sugar Alcohol Secretion from Undetoxified Lignocellulosic Biomass Hydrolysates.</title>
        <authorList>
            <consortium name="DOE Joint Genome Institute"/>
            <person name="Walker C."/>
            <person name="Ryu S."/>
            <person name="Na H."/>
            <person name="Zane M."/>
            <person name="LaButti K."/>
            <person name="Lipzen A."/>
            <person name="Haridas S."/>
            <person name="Barry K."/>
            <person name="Grigoriev I.V."/>
            <person name="Quarterman J."/>
            <person name="Slininger P."/>
            <person name="Dien B."/>
            <person name="Trinh C.T."/>
        </authorList>
    </citation>
    <scope>NUCLEOTIDE SEQUENCE [LARGE SCALE GENOMIC DNA]</scope>
    <source>
        <strain evidence="17 19">YB392</strain>
    </source>
</reference>
<dbReference type="eggNOG" id="KOG1597">
    <property type="taxonomic scope" value="Eukaryota"/>
</dbReference>
<keyword evidence="4" id="KW-0479">Metal-binding</keyword>
<evidence type="ECO:0000256" key="8">
    <source>
        <dbReference type="ARBA" id="ARBA00023015"/>
    </source>
</evidence>
<dbReference type="Gene3D" id="1.10.472.10">
    <property type="entry name" value="Cyclin-like"/>
    <property type="match status" value="1"/>
</dbReference>
<dbReference type="VEuPathDB" id="FungiDB:YALI0_C02563g"/>
<evidence type="ECO:0000313" key="19">
    <source>
        <dbReference type="Proteomes" id="UP000256601"/>
    </source>
</evidence>
<proteinExistence type="inferred from homology"/>
<dbReference type="InterPro" id="IPR013763">
    <property type="entry name" value="Cyclin-like_dom"/>
</dbReference>
<comment type="function">
    <text evidence="12">General factor that plays a major role in the activation of eukaryotic genes transcribed by RNA polymerase II.</text>
</comment>
<comment type="similarity">
    <text evidence="2">Belongs to the TFIIB family.</text>
</comment>
<evidence type="ECO:0000313" key="18">
    <source>
        <dbReference type="Proteomes" id="UP000182444"/>
    </source>
</evidence>
<dbReference type="InterPro" id="IPR000812">
    <property type="entry name" value="TFIIB"/>
</dbReference>
<organism evidence="16 18">
    <name type="scientific">Yarrowia lipolytica</name>
    <name type="common">Candida lipolytica</name>
    <dbReference type="NCBI Taxonomy" id="4952"/>
    <lineage>
        <taxon>Eukaryota</taxon>
        <taxon>Fungi</taxon>
        <taxon>Dikarya</taxon>
        <taxon>Ascomycota</taxon>
        <taxon>Saccharomycotina</taxon>
        <taxon>Dipodascomycetes</taxon>
        <taxon>Dipodascales</taxon>
        <taxon>Dipodascales incertae sedis</taxon>
        <taxon>Yarrowia</taxon>
    </lineage>
</organism>
<evidence type="ECO:0000256" key="6">
    <source>
        <dbReference type="ARBA" id="ARBA00022771"/>
    </source>
</evidence>
<evidence type="ECO:0000256" key="4">
    <source>
        <dbReference type="ARBA" id="ARBA00022723"/>
    </source>
</evidence>
<dbReference type="OMA" id="DHDQRMK"/>
<dbReference type="GO" id="GO:0016251">
    <property type="term" value="F:RNA polymerase II general transcription initiation factor activity"/>
    <property type="evidence" value="ECO:0007669"/>
    <property type="project" value="EnsemblFungi"/>
</dbReference>
<dbReference type="PANTHER" id="PTHR11618">
    <property type="entry name" value="TRANSCRIPTION INITIATION FACTOR IIB-RELATED"/>
    <property type="match status" value="1"/>
</dbReference>
<dbReference type="Gene3D" id="1.10.472.170">
    <property type="match status" value="1"/>
</dbReference>
<keyword evidence="6 14" id="KW-0863">Zinc-finger</keyword>
<dbReference type="AlphaFoldDB" id="A0A1H6PJY1"/>
<dbReference type="SMART" id="SM00385">
    <property type="entry name" value="CYCLIN"/>
    <property type="match status" value="2"/>
</dbReference>
<keyword evidence="8" id="KW-0805">Transcription regulation</keyword>
<keyword evidence="10" id="KW-0539">Nucleus</keyword>
<dbReference type="EMBL" id="KZ858971">
    <property type="protein sequence ID" value="RDW26921.1"/>
    <property type="molecule type" value="Genomic_DNA"/>
</dbReference>
<dbReference type="EMBL" id="CP017555">
    <property type="protein sequence ID" value="AOW02245.1"/>
    <property type="molecule type" value="Genomic_DNA"/>
</dbReference>
<evidence type="ECO:0000256" key="5">
    <source>
        <dbReference type="ARBA" id="ARBA00022737"/>
    </source>
</evidence>
<dbReference type="Proteomes" id="UP000256601">
    <property type="component" value="Unassembled WGS sequence"/>
</dbReference>
<dbReference type="OrthoDB" id="25790at2759"/>
<evidence type="ECO:0000256" key="10">
    <source>
        <dbReference type="ARBA" id="ARBA00023242"/>
    </source>
</evidence>
<evidence type="ECO:0000313" key="16">
    <source>
        <dbReference type="EMBL" id="AOW02245.1"/>
    </source>
</evidence>
<dbReference type="FunFam" id="2.20.25.10:FF:000036">
    <property type="entry name" value="Transcription initiation factor IIB"/>
    <property type="match status" value="1"/>
</dbReference>
<evidence type="ECO:0000256" key="12">
    <source>
        <dbReference type="ARBA" id="ARBA00056616"/>
    </source>
</evidence>
<dbReference type="InterPro" id="IPR023486">
    <property type="entry name" value="TFIIB_CS"/>
</dbReference>
<dbReference type="GO" id="GO:0008270">
    <property type="term" value="F:zinc ion binding"/>
    <property type="evidence" value="ECO:0007669"/>
    <property type="project" value="UniProtKB-KW"/>
</dbReference>
<comment type="subunit">
    <text evidence="13">Associates with TFIID-IIA (DA complex) to form TFIID-IIA-IIB (DAB-complex) which is then recognized by polymerase II.</text>
</comment>
<protein>
    <recommendedName>
        <fullName evidence="3">Transcription initiation factor IIB</fullName>
    </recommendedName>
    <alternativeName>
        <fullName evidence="11">General transcription factor TFIIB</fullName>
    </alternativeName>
</protein>
<dbReference type="FunFam" id="1.10.472.170:FF:000001">
    <property type="entry name" value="Transcription initiation factor IIB"/>
    <property type="match status" value="1"/>
</dbReference>
<evidence type="ECO:0000256" key="1">
    <source>
        <dbReference type="ARBA" id="ARBA00004123"/>
    </source>
</evidence>
<dbReference type="InterPro" id="IPR036915">
    <property type="entry name" value="Cyclin-like_sf"/>
</dbReference>
<dbReference type="KEGG" id="yli:2909088"/>
<dbReference type="PRINTS" id="PR00685">
    <property type="entry name" value="TIFACTORIIB"/>
</dbReference>
<evidence type="ECO:0000259" key="15">
    <source>
        <dbReference type="PROSITE" id="PS51134"/>
    </source>
</evidence>
<dbReference type="CDD" id="cd20551">
    <property type="entry name" value="CYCLIN_TFIIB_rpt1"/>
    <property type="match status" value="1"/>
</dbReference>
<dbReference type="GO" id="GO:0017025">
    <property type="term" value="F:TBP-class protein binding"/>
    <property type="evidence" value="ECO:0007669"/>
    <property type="project" value="EnsemblFungi"/>
</dbReference>
<evidence type="ECO:0000256" key="2">
    <source>
        <dbReference type="ARBA" id="ARBA00010857"/>
    </source>
</evidence>
<dbReference type="FunFam" id="1.10.472.10:FF:000008">
    <property type="entry name" value="Transcription initiation factor IIB"/>
    <property type="match status" value="1"/>
</dbReference>